<sequence length="3133" mass="353842">MKNGDELCNFATMLSEIFDFPSSFSSAPEYLPIPYTGNPNRCATLLVLKVRAAKPHMTWLEACLYTRQFCNAPSVRYLVARATHEAKLKRRTRAVAVEAHKQRQFDWFLCGGRERAYARKYPFGGTHRWFTTLMFRETGCKVGPGVDLPGSSDWTVCQDCQEPEHCMCSITSTLRACTARTTRCNKGLRFAKSDESQVYRPALNLCLRGMVVKPPPPRSIMLLTKIRALRRALRTCTLVQYNAPVGWVSPPKPTSPHFVSALPQMDGLDGEEPATLKTSNVVLSEANPASFSQAAENEFRFDWHQLCSTEKTADYSHLTDRFTFYKSFVWKTTQLTNTKIPECSFDLPCDFVNSVKTVGTMPMFIPFKIHKYFKSDIEIKFHVNSNKFQVGQLQFSWHYLERYDGNKLQNIYSRSQLPHVVVNAGASNEATLYIPFKYMNPYLETVKRKHSPLALYLGTLSCYVVAPLATGATGPDNCNVSVFIRFPNVNFTGLRDGSIAEPQMEAAATAMVASAVVNKFIGDKNCDNPSSNVNPSYLVPTASHSWCAGKNITEQVQTLRLDNSVKAVGRRGIGNSETTIGTPCRVFGMLKHFTWSTVNVADNSTGSLLWSIDVHPQISKKHVYKYSNTPGLDEYAYPPVGVVAGMFRQWRGSLEFKFDIIASMFHTGRLLISYIPGFCGDASTLTLEQARNSASVEFSLQDCTSFTFVVPYIANVPFWQRQYSGPHKYSEKICPSKLVIFILNPLIPMESVVDHVVIVPYVRGGTDFEVSVLVQPANGLSDDINVYIPQKDKISPTPKSAPYRVTNYEGFGSDKKVILYEGTAALGTASTFLAPAKKLKKNEYFYGKAENPALQPTIIYNYWDGKQFVKTTSQVGYITLWSTDTGNYGIPQPATTNGEDRAREVARLLKKGAAIPDILLFVYDYIEDGTTSTSDYTKLNFVPQFEKLTDKISISSDSFDHIENEMDDQRVLSTTTLQPTSSLVSTSCGNFNFNESFSDLKDICRRYQLYFSQSFPVPQDYNSDDAFLIFPVIPSGLDLDLDSPGSTFNICRDGIIPLVANSYIFFRGSIRLRLIFSGFVPDVPISIWVQHHPDGDADFSYVQASPLIEIEDNNKSHGYAYYIQSMAVNNIIEFEVPFYQPGMYGLTRKRDVPAGEEDVHYFYSLGNIAIGAFLTNTPKNVNLNVKCFYSIGDDFSFNVFRGFNTVVFCDEVWPVDARTKRVRRRRPAVQITADPEMGPEMVAADPQMLSSWFNKMTKSTSDAAANAISSTVKEAVSAEAAKISDKFSELSSKLAIDPDNPKFLIHFTSQLGHILINPKPATIALAVGTFLADLMSDCIVNVVNLVSILKELISDYWHLFIPGVSGAVPQMAGPVSENSHMSTLCGLLFSAVCAFFGAVIAPPGKFPNVLRDISSSVSLVNNVIRLVQNCSETIVFCCKYAFKKIFPDKALYAQLYNEVPEIKKWLEECDYLTDVRVKSSYLYDRKMMTRIFDASVVGSILISNGINSSNPAGKLICDTQSKIRKLQNDLFERGIHPDVRFETFPIFITGKPGVGKSYLVKDLVKSMLEGIAYEHHGSLIYDIPSGAKYWSGCQNPAVLVSDDLFQVSGTRMEDELANIFLICSSSVLNPPMAAVEEKERRLNPLIYVQNCNSSFPNMLYTEEGNSCIEVRLNYAAIASLNEQVFRDASQIPRELRKNCGHLEMRYAFDVKDPETEWSDWMSYAEMKSLICEAFKKHYEDERDNFKQRMCDMYSLDPDFNENNIITEFPELNEQPSLKEQIDAYKELIAMKIDAYNDPQRDPDAWDWIRQKLEQFEKIRSDTMTKLRNRLAANPQMMSAVTLCLEDDYILPIVDTSDKPVATDQDLMRDTLRYHAETPTSNIFFDCKHKFNVDEIAAEFKTHYTYDQSIDVEGYSNFFFSVHHQTLLLDRLKTYVVTYLNLDANIDSEYFAFWEKFLNVGNFDLFEQFNFFSMFPNTSEFLVKTVVLPEEYCVKVKPLLRSTTAELVYSLEKENCLIYNDEYHIFLKKKTLRDIATNEIEFSNVHKCSVFIHNAFVMMFSHYFRPNKTPNATFDQLRASILDCKDIKDYANVTNNLVREIIALAKPSKDLYLVRVSAFNYLCALFRYIILGPLPFHKCVDASLYRSCLKHPKMSDFCHIQNKLVYLGGVIDKCNTLGCGFNNDMLYYFMCASSKSCQKFVAVKKRRIMNWSDFTTIEICRITAALSSRHKAKREGILADFGRYCLHLFCHTLPKVLGGLVTFILDRIPRFLILLTASIAIGGIFSLFSPAGECAAVATEPEGNYFKFDSPKHPVRQASKCPEKSFSVMPEGAPSQRPVMAKRLADNMVMLYAFWVDEETKERRSRSCRCLMLKGHAMLILRHYWEEYEALMKEGKTLEFVLFYNNGRSGLCSQNYVWSQLTDKVAWCSSSVDKITSNYGICLLPTSTAKIFKDITGIFASRSEHSNLASKCDFYGICTDPAFDLPVSIQNSFVVRETPTSSAVYCSTAYSYTKQCPGLCGCVLVCPTLNGGTGLVVGVHVAGDKTTGRGYAEPLYKEMFTSFFSQYKPPTPPEIVVVPDIEPKAELKGNMLMYGCVPPQFAHKESGKTKIVPSIASGLLYPVRTEVNPLRPGDPRQPPGSDPLRDGCEKHGSGDVVPFDVELVDIVKETLTDRMQQIIRPVRAQVAPLTLQQAVCGDVDVPYFESLNWKSSEGFPLSTIRPKTAHDKKWLFDLKETERGYELLGMDDSLSWQLSQRERCFMENTIPPTIYVDCLKDYRLTPEKCKIPGKTRIFSIAPIQCSIDIRQHCTDFTAALKNTRIHNSIAIGINPDSLEWTSLVNYLYEVGDKIITLDYSNYGPCLMSQLVSASIDCIVDWHSYNSCSDSHVKRVRWLLESDILNPVHLCYNLVYQTLNGISSGSPLTGELNSIPNLFYIRLVYLEIMKPQFPDWATMYYFDCFVRIVVYGDDLIMCVSDQIVSVFNAISIRDALKAHGITVTSAQKNNELQAFSTLEEATFLKRSFKPHPTRSGVWLGPIDTASIEECLNWIHKCEDPVEAFLESCRASTDLAYSQGPSYYNAHCKKIKDFCVSINKPFFVKTWHDRDNEIFGEAPLEIPQALDIQFPWFYQLLNSA</sequence>
<feature type="compositionally biased region" description="Basic and acidic residues" evidence="15">
    <location>
        <begin position="2642"/>
        <end position="2652"/>
    </location>
</feature>
<evidence type="ECO:0000256" key="7">
    <source>
        <dbReference type="ARBA" id="ARBA00022695"/>
    </source>
</evidence>
<evidence type="ECO:0000256" key="13">
    <source>
        <dbReference type="ARBA" id="ARBA00022844"/>
    </source>
</evidence>
<keyword evidence="9" id="KW-0378">Hydrolase</keyword>
<organism evidence="19">
    <name type="scientific">Picornavirales sp</name>
    <dbReference type="NCBI Taxonomy" id="1955153"/>
    <lineage>
        <taxon>Viruses</taxon>
        <taxon>Riboviria</taxon>
        <taxon>Orthornavirae</taxon>
        <taxon>Pisuviricota</taxon>
        <taxon>Pisoniviricetes</taxon>
        <taxon>Picornavirales</taxon>
    </lineage>
</organism>
<evidence type="ECO:0000256" key="15">
    <source>
        <dbReference type="SAM" id="MobiDB-lite"/>
    </source>
</evidence>
<dbReference type="InterPro" id="IPR029053">
    <property type="entry name" value="Viral_coat"/>
</dbReference>
<evidence type="ECO:0000256" key="3">
    <source>
        <dbReference type="ARBA" id="ARBA00022484"/>
    </source>
</evidence>
<dbReference type="PROSITE" id="PS50507">
    <property type="entry name" value="RDRP_SSRNA_POS"/>
    <property type="match status" value="1"/>
</dbReference>
<dbReference type="Pfam" id="PF00680">
    <property type="entry name" value="RdRP_1"/>
    <property type="match status" value="1"/>
</dbReference>
<dbReference type="SUPFAM" id="SSF50494">
    <property type="entry name" value="Trypsin-like serine proteases"/>
    <property type="match status" value="1"/>
</dbReference>
<dbReference type="GO" id="GO:0039694">
    <property type="term" value="P:viral RNA genome replication"/>
    <property type="evidence" value="ECO:0007669"/>
    <property type="project" value="InterPro"/>
</dbReference>
<keyword evidence="7" id="KW-0548">Nucleotidyltransferase</keyword>
<dbReference type="InterPro" id="IPR043502">
    <property type="entry name" value="DNA/RNA_pol_sf"/>
</dbReference>
<reference evidence="19" key="1">
    <citation type="submission" date="2020-01" db="EMBL/GenBank/DDBJ databases">
        <title>Viral genomes from wild and zoo birds in China.</title>
        <authorList>
            <person name="He M.Y."/>
            <person name="Shan L.T."/>
            <person name="Zhang W."/>
            <person name="Yang X.S."/>
        </authorList>
    </citation>
    <scope>NUCLEOTIDE SEQUENCE</scope>
    <source>
        <strain evidence="19">Ytb135pic02</strain>
    </source>
</reference>
<dbReference type="InterPro" id="IPR033703">
    <property type="entry name" value="Rhv-like"/>
</dbReference>
<keyword evidence="12" id="KW-0067">ATP-binding</keyword>
<proteinExistence type="predicted"/>
<dbReference type="PROSITE" id="PS51874">
    <property type="entry name" value="PCV_3C_PRO"/>
    <property type="match status" value="1"/>
</dbReference>
<dbReference type="Gene3D" id="2.40.10.10">
    <property type="entry name" value="Trypsin-like serine proteases"/>
    <property type="match status" value="1"/>
</dbReference>
<evidence type="ECO:0000256" key="10">
    <source>
        <dbReference type="ARBA" id="ARBA00022806"/>
    </source>
</evidence>
<keyword evidence="4" id="KW-0167">Capsid protein</keyword>
<evidence type="ECO:0000259" key="17">
    <source>
        <dbReference type="PROSITE" id="PS51218"/>
    </source>
</evidence>
<dbReference type="InterPro" id="IPR044067">
    <property type="entry name" value="PCV_3C_PRO"/>
</dbReference>
<dbReference type="InterPro" id="IPR001205">
    <property type="entry name" value="RNA-dir_pol_C"/>
</dbReference>
<evidence type="ECO:0000256" key="8">
    <source>
        <dbReference type="ARBA" id="ARBA00022741"/>
    </source>
</evidence>
<dbReference type="Pfam" id="PF00073">
    <property type="entry name" value="Rhv"/>
    <property type="match status" value="2"/>
</dbReference>
<feature type="region of interest" description="Disordered" evidence="15">
    <location>
        <begin position="2625"/>
        <end position="2652"/>
    </location>
</feature>
<evidence type="ECO:0000259" key="16">
    <source>
        <dbReference type="PROSITE" id="PS50507"/>
    </source>
</evidence>
<evidence type="ECO:0000256" key="11">
    <source>
        <dbReference type="ARBA" id="ARBA00022807"/>
    </source>
</evidence>
<evidence type="ECO:0000256" key="6">
    <source>
        <dbReference type="ARBA" id="ARBA00022679"/>
    </source>
</evidence>
<dbReference type="InterPro" id="IPR001676">
    <property type="entry name" value="Picornavirus_capsid"/>
</dbReference>
<dbReference type="InterPro" id="IPR043504">
    <property type="entry name" value="Peptidase_S1_PA_chymotrypsin"/>
</dbReference>
<dbReference type="CDD" id="cd23169">
    <property type="entry name" value="ps-ssRNAv-Picornavirales"/>
    <property type="match status" value="1"/>
</dbReference>
<dbReference type="InterPro" id="IPR000605">
    <property type="entry name" value="Helicase_SF3_ssDNA/RNA_vir"/>
</dbReference>
<dbReference type="Gene3D" id="3.30.70.270">
    <property type="match status" value="1"/>
</dbReference>
<dbReference type="Pfam" id="PF00910">
    <property type="entry name" value="RNA_helicase"/>
    <property type="match status" value="1"/>
</dbReference>
<dbReference type="GO" id="GO:0003723">
    <property type="term" value="F:RNA binding"/>
    <property type="evidence" value="ECO:0007669"/>
    <property type="project" value="InterPro"/>
</dbReference>
<dbReference type="SUPFAM" id="SSF88633">
    <property type="entry name" value="Positive stranded ssRNA viruses"/>
    <property type="match status" value="3"/>
</dbReference>
<keyword evidence="5" id="KW-0645">Protease</keyword>
<dbReference type="InterPro" id="IPR009003">
    <property type="entry name" value="Peptidase_S1_PA"/>
</dbReference>
<dbReference type="InterPro" id="IPR043128">
    <property type="entry name" value="Rev_trsase/Diguanyl_cyclase"/>
</dbReference>
<dbReference type="GO" id="GO:0003724">
    <property type="term" value="F:RNA helicase activity"/>
    <property type="evidence" value="ECO:0007669"/>
    <property type="project" value="InterPro"/>
</dbReference>
<feature type="domain" description="SF3 helicase" evidence="17">
    <location>
        <begin position="1524"/>
        <end position="1692"/>
    </location>
</feature>
<keyword evidence="8" id="KW-0547">Nucleotide-binding</keyword>
<dbReference type="CDD" id="cd00205">
    <property type="entry name" value="rhv_like"/>
    <property type="match status" value="2"/>
</dbReference>
<evidence type="ECO:0000259" key="18">
    <source>
        <dbReference type="PROSITE" id="PS51874"/>
    </source>
</evidence>
<dbReference type="InterPro" id="IPR014759">
    <property type="entry name" value="Helicase_SF3_ssRNA_vir"/>
</dbReference>
<keyword evidence="14" id="KW-0693">Viral RNA replication</keyword>
<evidence type="ECO:0000256" key="9">
    <source>
        <dbReference type="ARBA" id="ARBA00022801"/>
    </source>
</evidence>
<dbReference type="GO" id="GO:0006351">
    <property type="term" value="P:DNA-templated transcription"/>
    <property type="evidence" value="ECO:0007669"/>
    <property type="project" value="InterPro"/>
</dbReference>
<protein>
    <recommendedName>
        <fullName evidence="2">Genome polyprotein</fullName>
    </recommendedName>
</protein>
<keyword evidence="10" id="KW-0347">Helicase</keyword>
<keyword evidence="13" id="KW-0946">Virion</keyword>
<evidence type="ECO:0000256" key="12">
    <source>
        <dbReference type="ARBA" id="ARBA00022840"/>
    </source>
</evidence>
<dbReference type="InterPro" id="IPR007094">
    <property type="entry name" value="RNA-dir_pol_PSvirus"/>
</dbReference>
<dbReference type="GO" id="GO:0006508">
    <property type="term" value="P:proteolysis"/>
    <property type="evidence" value="ECO:0007669"/>
    <property type="project" value="UniProtKB-KW"/>
</dbReference>
<feature type="domain" description="RdRp catalytic" evidence="16">
    <location>
        <begin position="2847"/>
        <end position="2981"/>
    </location>
</feature>
<name>A0A6M9Z7H0_9VIRU</name>
<dbReference type="GO" id="GO:0003968">
    <property type="term" value="F:RNA-directed RNA polymerase activity"/>
    <property type="evidence" value="ECO:0007669"/>
    <property type="project" value="UniProtKB-KW"/>
</dbReference>
<dbReference type="PROSITE" id="PS51218">
    <property type="entry name" value="SF3_HELICASE_2"/>
    <property type="match status" value="1"/>
</dbReference>
<evidence type="ECO:0000256" key="1">
    <source>
        <dbReference type="ARBA" id="ARBA00004328"/>
    </source>
</evidence>
<dbReference type="GO" id="GO:0019028">
    <property type="term" value="C:viral capsid"/>
    <property type="evidence" value="ECO:0007669"/>
    <property type="project" value="UniProtKB-KW"/>
</dbReference>
<comment type="subcellular location">
    <subcellularLocation>
        <location evidence="1">Virion</location>
    </subcellularLocation>
</comment>
<evidence type="ECO:0000256" key="2">
    <source>
        <dbReference type="ARBA" id="ARBA00020107"/>
    </source>
</evidence>
<dbReference type="GO" id="GO:0004197">
    <property type="term" value="F:cysteine-type endopeptidase activity"/>
    <property type="evidence" value="ECO:0007669"/>
    <property type="project" value="InterPro"/>
</dbReference>
<accession>A0A6M9Z7H0</accession>
<keyword evidence="11" id="KW-0788">Thiol protease</keyword>
<dbReference type="SUPFAM" id="SSF56672">
    <property type="entry name" value="DNA/RNA polymerases"/>
    <property type="match status" value="1"/>
</dbReference>
<dbReference type="GO" id="GO:0005198">
    <property type="term" value="F:structural molecule activity"/>
    <property type="evidence" value="ECO:0007669"/>
    <property type="project" value="InterPro"/>
</dbReference>
<evidence type="ECO:0000256" key="4">
    <source>
        <dbReference type="ARBA" id="ARBA00022561"/>
    </source>
</evidence>
<dbReference type="Gene3D" id="2.60.120.20">
    <property type="match status" value="3"/>
</dbReference>
<keyword evidence="3" id="KW-0696">RNA-directed RNA polymerase</keyword>
<dbReference type="GO" id="GO:0005524">
    <property type="term" value="F:ATP binding"/>
    <property type="evidence" value="ECO:0007669"/>
    <property type="project" value="UniProtKB-KW"/>
</dbReference>
<dbReference type="Gene3D" id="1.20.960.20">
    <property type="match status" value="1"/>
</dbReference>
<feature type="domain" description="Peptidase C3" evidence="18">
    <location>
        <begin position="2332"/>
        <end position="2559"/>
    </location>
</feature>
<keyword evidence="6" id="KW-0808">Transferase</keyword>
<evidence type="ECO:0000256" key="5">
    <source>
        <dbReference type="ARBA" id="ARBA00022670"/>
    </source>
</evidence>
<dbReference type="EMBL" id="MT138388">
    <property type="protein sequence ID" value="QKN88980.1"/>
    <property type="molecule type" value="Genomic_RNA"/>
</dbReference>
<evidence type="ECO:0000256" key="14">
    <source>
        <dbReference type="ARBA" id="ARBA00022953"/>
    </source>
</evidence>
<evidence type="ECO:0000313" key="19">
    <source>
        <dbReference type="EMBL" id="QKN88980.1"/>
    </source>
</evidence>